<keyword evidence="3" id="KW-1003">Cell membrane</keyword>
<dbReference type="OrthoDB" id="430340at2759"/>
<dbReference type="FunFam" id="2.10.25.10:FF:000012">
    <property type="entry name" value="Delta-like protein"/>
    <property type="match status" value="1"/>
</dbReference>
<feature type="domain" description="EGF-like" evidence="15">
    <location>
        <begin position="121"/>
        <end position="156"/>
    </location>
</feature>
<feature type="domain" description="EGF-like" evidence="15">
    <location>
        <begin position="9"/>
        <end position="45"/>
    </location>
</feature>
<comment type="subcellular location">
    <subcellularLocation>
        <location evidence="1">Cell membrane</location>
        <topology evidence="1">Single-pass type I membrane protein</topology>
    </subcellularLocation>
</comment>
<dbReference type="InterPro" id="IPR001304">
    <property type="entry name" value="C-type_lectin-like"/>
</dbReference>
<evidence type="ECO:0000256" key="14">
    <source>
        <dbReference type="PROSITE-ProRule" id="PRU00076"/>
    </source>
</evidence>
<keyword evidence="2" id="KW-0217">Developmental protein</keyword>
<dbReference type="PROSITE" id="PS01186">
    <property type="entry name" value="EGF_2"/>
    <property type="match status" value="1"/>
</dbReference>
<name>E4XKQ9_OIKDI</name>
<evidence type="ECO:0000256" key="8">
    <source>
        <dbReference type="ARBA" id="ARBA00022737"/>
    </source>
</evidence>
<feature type="domain" description="EGF-like" evidence="15">
    <location>
        <begin position="46"/>
        <end position="81"/>
    </location>
</feature>
<dbReference type="SUPFAM" id="SSF57196">
    <property type="entry name" value="EGF/Laminin"/>
    <property type="match status" value="4"/>
</dbReference>
<gene>
    <name evidence="17" type="ORF">GSOID_T00014274001</name>
</gene>
<dbReference type="InParanoid" id="E4XKQ9"/>
<keyword evidence="12 14" id="KW-1015">Disulfide bond</keyword>
<keyword evidence="5" id="KW-0812">Transmembrane</keyword>
<dbReference type="GO" id="GO:0007157">
    <property type="term" value="P:heterophilic cell-cell adhesion via plasma membrane cell adhesion molecules"/>
    <property type="evidence" value="ECO:0007669"/>
    <property type="project" value="TreeGrafter"/>
</dbReference>
<dbReference type="PROSITE" id="PS50026">
    <property type="entry name" value="EGF_3"/>
    <property type="match status" value="4"/>
</dbReference>
<reference evidence="17" key="1">
    <citation type="journal article" date="2010" name="Science">
        <title>Plasticity of animal genome architecture unmasked by rapid evolution of a pelagic tunicate.</title>
        <authorList>
            <person name="Denoeud F."/>
            <person name="Henriet S."/>
            <person name="Mungpakdee S."/>
            <person name="Aury J.M."/>
            <person name="Da Silva C."/>
            <person name="Brinkmann H."/>
            <person name="Mikhaleva J."/>
            <person name="Olsen L.C."/>
            <person name="Jubin C."/>
            <person name="Canestro C."/>
            <person name="Bouquet J.M."/>
            <person name="Danks G."/>
            <person name="Poulain J."/>
            <person name="Campsteijn C."/>
            <person name="Adamski M."/>
            <person name="Cross I."/>
            <person name="Yadetie F."/>
            <person name="Muffato M."/>
            <person name="Louis A."/>
            <person name="Butcher S."/>
            <person name="Tsagkogeorga G."/>
            <person name="Konrad A."/>
            <person name="Singh S."/>
            <person name="Jensen M.F."/>
            <person name="Cong E.H."/>
            <person name="Eikeseth-Otteraa H."/>
            <person name="Noel B."/>
            <person name="Anthouard V."/>
            <person name="Porcel B.M."/>
            <person name="Kachouri-Lafond R."/>
            <person name="Nishino A."/>
            <person name="Ugolini M."/>
            <person name="Chourrout P."/>
            <person name="Nishida H."/>
            <person name="Aasland R."/>
            <person name="Huzurbazar S."/>
            <person name="Westhof E."/>
            <person name="Delsuc F."/>
            <person name="Lehrach H."/>
            <person name="Reinhardt R."/>
            <person name="Weissenbach J."/>
            <person name="Roy S.W."/>
            <person name="Artiguenave F."/>
            <person name="Postlethwait J.H."/>
            <person name="Manak J.R."/>
            <person name="Thompson E.M."/>
            <person name="Jaillon O."/>
            <person name="Du Pasquier L."/>
            <person name="Boudinot P."/>
            <person name="Liberles D.A."/>
            <person name="Volff J.N."/>
            <person name="Philippe H."/>
            <person name="Lenhard B."/>
            <person name="Roest Crollius H."/>
            <person name="Wincker P."/>
            <person name="Chourrout D."/>
        </authorList>
    </citation>
    <scope>NUCLEOTIDE SEQUENCE [LARGE SCALE GENOMIC DNA]</scope>
</reference>
<dbReference type="Gene3D" id="3.10.100.10">
    <property type="entry name" value="Mannose-Binding Protein A, subunit A"/>
    <property type="match status" value="1"/>
</dbReference>
<dbReference type="InterPro" id="IPR016187">
    <property type="entry name" value="CTDL_fold"/>
</dbReference>
<evidence type="ECO:0000313" key="17">
    <source>
        <dbReference type="EMBL" id="CBY10762.1"/>
    </source>
</evidence>
<dbReference type="GO" id="GO:0005886">
    <property type="term" value="C:plasma membrane"/>
    <property type="evidence" value="ECO:0007669"/>
    <property type="project" value="UniProtKB-SubCell"/>
</dbReference>
<dbReference type="PROSITE" id="PS50041">
    <property type="entry name" value="C_TYPE_LECTIN_2"/>
    <property type="match status" value="1"/>
</dbReference>
<evidence type="ECO:0000256" key="13">
    <source>
        <dbReference type="ARBA" id="ARBA00023180"/>
    </source>
</evidence>
<dbReference type="Pfam" id="PF00008">
    <property type="entry name" value="EGF"/>
    <property type="match status" value="3"/>
</dbReference>
<dbReference type="SMART" id="SM00179">
    <property type="entry name" value="EGF_CA"/>
    <property type="match status" value="3"/>
</dbReference>
<evidence type="ECO:0000256" key="10">
    <source>
        <dbReference type="ARBA" id="ARBA00022989"/>
    </source>
</evidence>
<dbReference type="PANTHER" id="PTHR24049">
    <property type="entry name" value="CRUMBS FAMILY MEMBER"/>
    <property type="match status" value="1"/>
</dbReference>
<dbReference type="InterPro" id="IPR000742">
    <property type="entry name" value="EGF"/>
</dbReference>
<dbReference type="FunFam" id="2.10.25.10:FF:000659">
    <property type="entry name" value="Crumbs cell polarity complex component 2b"/>
    <property type="match status" value="1"/>
</dbReference>
<keyword evidence="9" id="KW-0106">Calcium</keyword>
<keyword evidence="4 14" id="KW-0245">EGF-like domain</keyword>
<proteinExistence type="predicted"/>
<evidence type="ECO:0000256" key="5">
    <source>
        <dbReference type="ARBA" id="ARBA00022692"/>
    </source>
</evidence>
<keyword evidence="13" id="KW-0325">Glycoprotein</keyword>
<dbReference type="InterPro" id="IPR001881">
    <property type="entry name" value="EGF-like_Ca-bd_dom"/>
</dbReference>
<evidence type="ECO:0000256" key="1">
    <source>
        <dbReference type="ARBA" id="ARBA00004251"/>
    </source>
</evidence>
<evidence type="ECO:0000256" key="4">
    <source>
        <dbReference type="ARBA" id="ARBA00022536"/>
    </source>
</evidence>
<feature type="disulfide bond" evidence="14">
    <location>
        <begin position="35"/>
        <end position="44"/>
    </location>
</feature>
<evidence type="ECO:0000256" key="3">
    <source>
        <dbReference type="ARBA" id="ARBA00022475"/>
    </source>
</evidence>
<feature type="disulfide bond" evidence="14">
    <location>
        <begin position="110"/>
        <end position="119"/>
    </location>
</feature>
<organism evidence="17">
    <name type="scientific">Oikopleura dioica</name>
    <name type="common">Tunicate</name>
    <dbReference type="NCBI Taxonomy" id="34765"/>
    <lineage>
        <taxon>Eukaryota</taxon>
        <taxon>Metazoa</taxon>
        <taxon>Chordata</taxon>
        <taxon>Tunicata</taxon>
        <taxon>Appendicularia</taxon>
        <taxon>Copelata</taxon>
        <taxon>Oikopleuridae</taxon>
        <taxon>Oikopleura</taxon>
    </lineage>
</organism>
<dbReference type="InterPro" id="IPR016186">
    <property type="entry name" value="C-type_lectin-like/link_sf"/>
</dbReference>
<evidence type="ECO:0008006" key="19">
    <source>
        <dbReference type="Google" id="ProtNLM"/>
    </source>
</evidence>
<dbReference type="GO" id="GO:0032991">
    <property type="term" value="C:protein-containing complex"/>
    <property type="evidence" value="ECO:0007669"/>
    <property type="project" value="TreeGrafter"/>
</dbReference>
<evidence type="ECO:0000256" key="6">
    <source>
        <dbReference type="ARBA" id="ARBA00022723"/>
    </source>
</evidence>
<sequence length="296" mass="33320">FPARFRRLEIPYRQLDSCLYGGTCSSDGSTYQCLCKNGYSGIICENDPCSPDPCLNGSFCSVNENYAHGYYCRCRPGFSGLNCEITPCSNNPCQNGGTCSVFSSDYICKCPDGYIGETCDITPCSSNPCVNGGTCSENESPYVCSCPTCYTGNNCEICTYDCAKFNIKFVRQTEKNIEYRHMKVNCANRAAENDADSGFPAFFRNAHDYNQYKLVNFDRRKEYLGYEQQGNDNENWLNADLSPITFDDWDDGQPDKNGEHCAQFRLKNYDGWHDINCGAKKEVSYTCRFSKKICSP</sequence>
<feature type="non-terminal residue" evidence="17">
    <location>
        <position position="1"/>
    </location>
</feature>
<protein>
    <recommendedName>
        <fullName evidence="19">C-type lectin domain-containing protein</fullName>
    </recommendedName>
</protein>
<dbReference type="GO" id="GO:0045197">
    <property type="term" value="P:establishment or maintenance of epithelial cell apical/basal polarity"/>
    <property type="evidence" value="ECO:0007669"/>
    <property type="project" value="TreeGrafter"/>
</dbReference>
<dbReference type="CDD" id="cd00054">
    <property type="entry name" value="EGF_CA"/>
    <property type="match status" value="3"/>
</dbReference>
<evidence type="ECO:0000256" key="12">
    <source>
        <dbReference type="ARBA" id="ARBA00023157"/>
    </source>
</evidence>
<evidence type="ECO:0000256" key="9">
    <source>
        <dbReference type="ARBA" id="ARBA00022837"/>
    </source>
</evidence>
<dbReference type="SUPFAM" id="SSF56436">
    <property type="entry name" value="C-type lectin-like"/>
    <property type="match status" value="1"/>
</dbReference>
<keyword evidence="18" id="KW-1185">Reference proteome</keyword>
<feature type="domain" description="EGF-like" evidence="15">
    <location>
        <begin position="84"/>
        <end position="120"/>
    </location>
</feature>
<keyword evidence="8" id="KW-0677">Repeat</keyword>
<feature type="domain" description="C-type lectin" evidence="16">
    <location>
        <begin position="223"/>
        <end position="277"/>
    </location>
</feature>
<dbReference type="Proteomes" id="UP000001307">
    <property type="component" value="Unassembled WGS sequence"/>
</dbReference>
<comment type="caution">
    <text evidence="14">Lacks conserved residue(s) required for the propagation of feature annotation.</text>
</comment>
<dbReference type="AlphaFoldDB" id="E4XKQ9"/>
<dbReference type="Gene3D" id="2.10.25.10">
    <property type="entry name" value="Laminin"/>
    <property type="match status" value="4"/>
</dbReference>
<dbReference type="InterPro" id="IPR051022">
    <property type="entry name" value="Notch_Cell-Fate_Det"/>
</dbReference>
<dbReference type="GO" id="GO:0005509">
    <property type="term" value="F:calcium ion binding"/>
    <property type="evidence" value="ECO:0007669"/>
    <property type="project" value="InterPro"/>
</dbReference>
<keyword evidence="11" id="KW-0472">Membrane</keyword>
<evidence type="ECO:0000256" key="11">
    <source>
        <dbReference type="ARBA" id="ARBA00023136"/>
    </source>
</evidence>
<evidence type="ECO:0000256" key="2">
    <source>
        <dbReference type="ARBA" id="ARBA00022473"/>
    </source>
</evidence>
<dbReference type="Pfam" id="PF12661">
    <property type="entry name" value="hEGF"/>
    <property type="match status" value="1"/>
</dbReference>
<dbReference type="EMBL" id="FN653065">
    <property type="protein sequence ID" value="CBY10762.1"/>
    <property type="molecule type" value="Genomic_DNA"/>
</dbReference>
<accession>E4XKQ9</accession>
<dbReference type="PRINTS" id="PR00010">
    <property type="entry name" value="EGFBLOOD"/>
</dbReference>
<keyword evidence="6" id="KW-0479">Metal-binding</keyword>
<evidence type="ECO:0000259" key="15">
    <source>
        <dbReference type="PROSITE" id="PS50026"/>
    </source>
</evidence>
<dbReference type="GO" id="GO:0007409">
    <property type="term" value="P:axonogenesis"/>
    <property type="evidence" value="ECO:0007669"/>
    <property type="project" value="UniProtKB-ARBA"/>
</dbReference>
<dbReference type="PROSITE" id="PS00022">
    <property type="entry name" value="EGF_1"/>
    <property type="match status" value="2"/>
</dbReference>
<dbReference type="SMART" id="SM00181">
    <property type="entry name" value="EGF"/>
    <property type="match status" value="4"/>
</dbReference>
<keyword evidence="7" id="KW-0732">Signal</keyword>
<evidence type="ECO:0000259" key="16">
    <source>
        <dbReference type="PROSITE" id="PS50041"/>
    </source>
</evidence>
<evidence type="ECO:0000313" key="18">
    <source>
        <dbReference type="Proteomes" id="UP000001307"/>
    </source>
</evidence>
<dbReference type="PANTHER" id="PTHR24049:SF22">
    <property type="entry name" value="DROSOPHILA CRUMBS HOMOLOG"/>
    <property type="match status" value="1"/>
</dbReference>
<keyword evidence="10" id="KW-1133">Transmembrane helix</keyword>
<feature type="disulfide bond" evidence="14">
    <location>
        <begin position="146"/>
        <end position="155"/>
    </location>
</feature>
<dbReference type="InterPro" id="IPR013032">
    <property type="entry name" value="EGF-like_CS"/>
</dbReference>
<evidence type="ECO:0000256" key="7">
    <source>
        <dbReference type="ARBA" id="ARBA00022729"/>
    </source>
</evidence>